<sequence length="124" mass="13412">MTDSEERPGAAAAPTVVRAELISDNEGHVTLTGEVDHGIAPELDAALDKLFSAGARRLVIDFSRLSFFDSACISALVRAHRTVNERGGAVRLVNVDRFAYRVLQIAGLVPLFDIHRAADDEPDD</sequence>
<dbReference type="RefSeq" id="WP_377389867.1">
    <property type="nucleotide sequence ID" value="NZ_JBHSAN010000018.1"/>
</dbReference>
<accession>A0ABW5W527</accession>
<dbReference type="InterPro" id="IPR036513">
    <property type="entry name" value="STAS_dom_sf"/>
</dbReference>
<name>A0ABW5W527_9PSEU</name>
<proteinExistence type="inferred from homology"/>
<dbReference type="PANTHER" id="PTHR33495:SF2">
    <property type="entry name" value="ANTI-SIGMA FACTOR ANTAGONIST TM_1081-RELATED"/>
    <property type="match status" value="1"/>
</dbReference>
<comment type="similarity">
    <text evidence="1 2">Belongs to the anti-sigma-factor antagonist family.</text>
</comment>
<dbReference type="NCBIfam" id="TIGR00377">
    <property type="entry name" value="ant_ant_sig"/>
    <property type="match status" value="1"/>
</dbReference>
<dbReference type="InterPro" id="IPR003658">
    <property type="entry name" value="Anti-sigma_ant"/>
</dbReference>
<comment type="caution">
    <text evidence="4">The sequence shown here is derived from an EMBL/GenBank/DDBJ whole genome shotgun (WGS) entry which is preliminary data.</text>
</comment>
<dbReference type="EMBL" id="JBHUOF010000006">
    <property type="protein sequence ID" value="MFD2798902.1"/>
    <property type="molecule type" value="Genomic_DNA"/>
</dbReference>
<dbReference type="SUPFAM" id="SSF52091">
    <property type="entry name" value="SpoIIaa-like"/>
    <property type="match status" value="1"/>
</dbReference>
<evidence type="ECO:0000256" key="1">
    <source>
        <dbReference type="ARBA" id="ARBA00009013"/>
    </source>
</evidence>
<evidence type="ECO:0000259" key="3">
    <source>
        <dbReference type="PROSITE" id="PS50801"/>
    </source>
</evidence>
<organism evidence="4 5">
    <name type="scientific">Prauserella oleivorans</name>
    <dbReference type="NCBI Taxonomy" id="1478153"/>
    <lineage>
        <taxon>Bacteria</taxon>
        <taxon>Bacillati</taxon>
        <taxon>Actinomycetota</taxon>
        <taxon>Actinomycetes</taxon>
        <taxon>Pseudonocardiales</taxon>
        <taxon>Pseudonocardiaceae</taxon>
        <taxon>Prauserella</taxon>
    </lineage>
</organism>
<evidence type="ECO:0000313" key="4">
    <source>
        <dbReference type="EMBL" id="MFD2798902.1"/>
    </source>
</evidence>
<evidence type="ECO:0000313" key="5">
    <source>
        <dbReference type="Proteomes" id="UP001597478"/>
    </source>
</evidence>
<dbReference type="CDD" id="cd07043">
    <property type="entry name" value="STAS_anti-anti-sigma_factors"/>
    <property type="match status" value="1"/>
</dbReference>
<dbReference type="Pfam" id="PF01740">
    <property type="entry name" value="STAS"/>
    <property type="match status" value="1"/>
</dbReference>
<dbReference type="Proteomes" id="UP001597478">
    <property type="component" value="Unassembled WGS sequence"/>
</dbReference>
<protein>
    <recommendedName>
        <fullName evidence="2">Anti-sigma factor antagonist</fullName>
    </recommendedName>
</protein>
<dbReference type="Gene3D" id="3.30.750.24">
    <property type="entry name" value="STAS domain"/>
    <property type="match status" value="1"/>
</dbReference>
<feature type="domain" description="STAS" evidence="3">
    <location>
        <begin position="29"/>
        <end position="124"/>
    </location>
</feature>
<gene>
    <name evidence="4" type="ORF">ACFS2C_05795</name>
</gene>
<dbReference type="PANTHER" id="PTHR33495">
    <property type="entry name" value="ANTI-SIGMA FACTOR ANTAGONIST TM_1081-RELATED-RELATED"/>
    <property type="match status" value="1"/>
</dbReference>
<evidence type="ECO:0000256" key="2">
    <source>
        <dbReference type="RuleBase" id="RU003749"/>
    </source>
</evidence>
<keyword evidence="5" id="KW-1185">Reference proteome</keyword>
<dbReference type="InterPro" id="IPR002645">
    <property type="entry name" value="STAS_dom"/>
</dbReference>
<dbReference type="PROSITE" id="PS50801">
    <property type="entry name" value="STAS"/>
    <property type="match status" value="1"/>
</dbReference>
<reference evidence="5" key="1">
    <citation type="journal article" date="2019" name="Int. J. Syst. Evol. Microbiol.">
        <title>The Global Catalogue of Microorganisms (GCM) 10K type strain sequencing project: providing services to taxonomists for standard genome sequencing and annotation.</title>
        <authorList>
            <consortium name="The Broad Institute Genomics Platform"/>
            <consortium name="The Broad Institute Genome Sequencing Center for Infectious Disease"/>
            <person name="Wu L."/>
            <person name="Ma J."/>
        </authorList>
    </citation>
    <scope>NUCLEOTIDE SEQUENCE [LARGE SCALE GENOMIC DNA]</scope>
    <source>
        <strain evidence="5">IBRC-M 10906</strain>
    </source>
</reference>